<dbReference type="PANTHER" id="PTHR43174">
    <property type="entry name" value="UDP-N-ACETYLGLUCOSAMINE 2-EPIMERASE"/>
    <property type="match status" value="1"/>
</dbReference>
<dbReference type="HOGENOM" id="CLU_061127_0_0_2"/>
<dbReference type="Gene3D" id="3.40.50.2000">
    <property type="entry name" value="Glycogen Phosphorylase B"/>
    <property type="match status" value="2"/>
</dbReference>
<evidence type="ECO:0000259" key="1">
    <source>
        <dbReference type="Pfam" id="PF02350"/>
    </source>
</evidence>
<dbReference type="GeneID" id="3998674"/>
<accession>Q12VN5</accession>
<dbReference type="InterPro" id="IPR029767">
    <property type="entry name" value="WecB-like"/>
</dbReference>
<dbReference type="GO" id="GO:0006047">
    <property type="term" value="P:UDP-N-acetylglucosamine metabolic process"/>
    <property type="evidence" value="ECO:0007669"/>
    <property type="project" value="InterPro"/>
</dbReference>
<dbReference type="Pfam" id="PF02350">
    <property type="entry name" value="Epimerase_2"/>
    <property type="match status" value="1"/>
</dbReference>
<dbReference type="GO" id="GO:0004553">
    <property type="term" value="F:hydrolase activity, hydrolyzing O-glycosyl compounds"/>
    <property type="evidence" value="ECO:0007669"/>
    <property type="project" value="InterPro"/>
</dbReference>
<feature type="domain" description="UDP-N-acetylglucosamine 2-epimerase" evidence="1">
    <location>
        <begin position="23"/>
        <end position="367"/>
    </location>
</feature>
<sequence length="369" mass="40494">MKRKIAVVTGTRADYGIYLPVLKAIQRSSKLDLSLIVTGMHLSETFGHTVDEIEKDGFSIDAKIPLGLLEDSGASMALDVGICILGLTDALKKIKPDILLVLGDRGEMLATTIAGIYMNIPVAHLHGGEVSGTVDESIRHAITKLSHIHFPATEESAERIRNLGEDEFRIYVVGAPALDTILSETFVPKEEMGHFFDIDINKPIILVVQHPVTTEVGAVERHIRETMDAVVELGEQTVVIYPNADAGGRKIIETIEQYRNYAFIKIFKNIRHVDYLSLMRTTNVMVGNSSSGIIEAPSFGLPVVNIGTRQTGRQRGQNTIDVDYDKDEIIKAIKVGLYDKDFKRKASKCISPYGNGHAGTAIAEILESI</sequence>
<proteinExistence type="predicted"/>
<name>Q12VN5_METBU</name>
<keyword evidence="3" id="KW-1185">Reference proteome</keyword>
<dbReference type="GO" id="GO:0008761">
    <property type="term" value="F:UDP-N-acetylglucosamine 2-epimerase activity"/>
    <property type="evidence" value="ECO:0007669"/>
    <property type="project" value="UniProtKB-EC"/>
</dbReference>
<gene>
    <name evidence="2" type="ordered locus">Mbur_1587</name>
</gene>
<dbReference type="InterPro" id="IPR020004">
    <property type="entry name" value="UDP-GlcNAc_Epase"/>
</dbReference>
<dbReference type="InterPro" id="IPR003331">
    <property type="entry name" value="UDP_GlcNAc_Epimerase_2_dom"/>
</dbReference>
<keyword evidence="2" id="KW-0413">Isomerase</keyword>
<protein>
    <submittedName>
        <fullName evidence="2">UDP-N-acetylglucosamine 2-epimerase</fullName>
        <ecNumber evidence="2">5.1.3.14</ecNumber>
    </submittedName>
</protein>
<dbReference type="CDD" id="cd03786">
    <property type="entry name" value="GTB_UDP-GlcNAc_2-Epimerase"/>
    <property type="match status" value="1"/>
</dbReference>
<dbReference type="NCBIfam" id="TIGR03568">
    <property type="entry name" value="NeuC_NnaA"/>
    <property type="match status" value="1"/>
</dbReference>
<dbReference type="PANTHER" id="PTHR43174:SF3">
    <property type="entry name" value="UDP-N-ACETYLGLUCOSAMINE 2-EPIMERASE"/>
    <property type="match status" value="1"/>
</dbReference>
<dbReference type="SUPFAM" id="SSF53756">
    <property type="entry name" value="UDP-Glycosyltransferase/glycogen phosphorylase"/>
    <property type="match status" value="1"/>
</dbReference>
<evidence type="ECO:0000313" key="3">
    <source>
        <dbReference type="Proteomes" id="UP000001979"/>
    </source>
</evidence>
<dbReference type="EMBL" id="CP000300">
    <property type="protein sequence ID" value="ABE52491.1"/>
    <property type="molecule type" value="Genomic_DNA"/>
</dbReference>
<dbReference type="OrthoDB" id="7018at2157"/>
<dbReference type="KEGG" id="mbu:Mbur_1587"/>
<dbReference type="Proteomes" id="UP000001979">
    <property type="component" value="Chromosome"/>
</dbReference>
<reference evidence="3" key="1">
    <citation type="journal article" date="2009" name="ISME J.">
        <title>The genome sequence of the psychrophilic archaeon, Methanococcoides burtonii: the role of genome evolution in cold adaptation.</title>
        <authorList>
            <person name="Allen M.A."/>
            <person name="Lauro F.M."/>
            <person name="Williams T.J."/>
            <person name="Burg D."/>
            <person name="Siddiqui K.S."/>
            <person name="De Francisci D."/>
            <person name="Chong K.W."/>
            <person name="Pilak O."/>
            <person name="Chew H.H."/>
            <person name="De Maere M.Z."/>
            <person name="Ting L."/>
            <person name="Katrib M."/>
            <person name="Ng C."/>
            <person name="Sowers K.R."/>
            <person name="Galperin M.Y."/>
            <person name="Anderson I.J."/>
            <person name="Ivanova N."/>
            <person name="Dalin E."/>
            <person name="Martinez M."/>
            <person name="Lapidus A."/>
            <person name="Hauser L."/>
            <person name="Land M."/>
            <person name="Thomas T."/>
            <person name="Cavicchioli R."/>
        </authorList>
    </citation>
    <scope>NUCLEOTIDE SEQUENCE [LARGE SCALE GENOMIC DNA]</scope>
    <source>
        <strain evidence="3">DSM 6242 / NBRC 107633 / OCM 468 / ACE-M</strain>
    </source>
</reference>
<organism evidence="2 3">
    <name type="scientific">Methanococcoides burtonii (strain DSM 6242 / NBRC 107633 / OCM 468 / ACE-M)</name>
    <dbReference type="NCBI Taxonomy" id="259564"/>
    <lineage>
        <taxon>Archaea</taxon>
        <taxon>Methanobacteriati</taxon>
        <taxon>Methanobacteriota</taxon>
        <taxon>Stenosarchaea group</taxon>
        <taxon>Methanomicrobia</taxon>
        <taxon>Methanosarcinales</taxon>
        <taxon>Methanosarcinaceae</taxon>
        <taxon>Methanococcoides</taxon>
    </lineage>
</organism>
<dbReference type="RefSeq" id="WP_011499635.1">
    <property type="nucleotide sequence ID" value="NC_007955.1"/>
</dbReference>
<dbReference type="EC" id="5.1.3.14" evidence="2"/>
<evidence type="ECO:0000313" key="2">
    <source>
        <dbReference type="EMBL" id="ABE52491.1"/>
    </source>
</evidence>
<dbReference type="AlphaFoldDB" id="Q12VN5"/>
<dbReference type="STRING" id="259564.Mbur_1587"/>